<dbReference type="AlphaFoldDB" id="A0A8S9G090"/>
<proteinExistence type="predicted"/>
<reference evidence="2" key="1">
    <citation type="submission" date="2019-12" db="EMBL/GenBank/DDBJ databases">
        <title>Genome sequencing and annotation of Brassica cretica.</title>
        <authorList>
            <person name="Studholme D.J."/>
            <person name="Sarris P.F."/>
        </authorList>
    </citation>
    <scope>NUCLEOTIDE SEQUENCE</scope>
    <source>
        <strain evidence="2">PFS-001/15</strain>
        <tissue evidence="2">Leaf</tissue>
    </source>
</reference>
<evidence type="ECO:0000256" key="1">
    <source>
        <dbReference type="SAM" id="MobiDB-lite"/>
    </source>
</evidence>
<comment type="caution">
    <text evidence="2">The sequence shown here is derived from an EMBL/GenBank/DDBJ whole genome shotgun (WGS) entry which is preliminary data.</text>
</comment>
<dbReference type="EMBL" id="QGKW02002228">
    <property type="protein sequence ID" value="KAF2539323.1"/>
    <property type="molecule type" value="Genomic_DNA"/>
</dbReference>
<feature type="region of interest" description="Disordered" evidence="1">
    <location>
        <begin position="76"/>
        <end position="111"/>
    </location>
</feature>
<evidence type="ECO:0000313" key="3">
    <source>
        <dbReference type="Proteomes" id="UP000712281"/>
    </source>
</evidence>
<organism evidence="2 3">
    <name type="scientific">Brassica cretica</name>
    <name type="common">Mustard</name>
    <dbReference type="NCBI Taxonomy" id="69181"/>
    <lineage>
        <taxon>Eukaryota</taxon>
        <taxon>Viridiplantae</taxon>
        <taxon>Streptophyta</taxon>
        <taxon>Embryophyta</taxon>
        <taxon>Tracheophyta</taxon>
        <taxon>Spermatophyta</taxon>
        <taxon>Magnoliopsida</taxon>
        <taxon>eudicotyledons</taxon>
        <taxon>Gunneridae</taxon>
        <taxon>Pentapetalae</taxon>
        <taxon>rosids</taxon>
        <taxon>malvids</taxon>
        <taxon>Brassicales</taxon>
        <taxon>Brassicaceae</taxon>
        <taxon>Brassiceae</taxon>
        <taxon>Brassica</taxon>
    </lineage>
</organism>
<gene>
    <name evidence="2" type="ORF">F2Q68_00022804</name>
</gene>
<protein>
    <submittedName>
        <fullName evidence="2">Uncharacterized protein</fullName>
    </submittedName>
</protein>
<dbReference type="Proteomes" id="UP000712281">
    <property type="component" value="Unassembled WGS sequence"/>
</dbReference>
<evidence type="ECO:0000313" key="2">
    <source>
        <dbReference type="EMBL" id="KAF2539323.1"/>
    </source>
</evidence>
<feature type="compositionally biased region" description="Basic and acidic residues" evidence="1">
    <location>
        <begin position="99"/>
        <end position="111"/>
    </location>
</feature>
<name>A0A8S9G090_BRACR</name>
<sequence length="111" mass="12114">MIVSKRCQPLPTAKAAHRGLLLDDSRGVAEDLNETLCVQDKFTGLTVSTDKINRVQGGDDSLQAHSVSPSLRSHIPRIITGGRGQGTFRSGKCGNEEAFPMKEGRMEKHLR</sequence>
<accession>A0A8S9G090</accession>